<sequence length="142" mass="16068">PDIFNLERWTGSDDGWVTWNPTLETKTHETGSGNPGMETSLYGIKFEIPEGADYTTLRWRFDAWRMPVWGDFYAKDGGNPTKVLYNEGFARDDPTVAAHDGTEDNHILRPDSRTPELPASALLLVSMAPMGLAYLRGRRRKH</sequence>
<proteinExistence type="predicted"/>
<comment type="caution">
    <text evidence="1">The sequence shown here is derived from an EMBL/GenBank/DDBJ whole genome shotgun (WGS) entry which is preliminary data.</text>
</comment>
<organism evidence="1">
    <name type="scientific">marine sediment metagenome</name>
    <dbReference type="NCBI Taxonomy" id="412755"/>
    <lineage>
        <taxon>unclassified sequences</taxon>
        <taxon>metagenomes</taxon>
        <taxon>ecological metagenomes</taxon>
    </lineage>
</organism>
<dbReference type="AlphaFoldDB" id="X1S348"/>
<evidence type="ECO:0000313" key="1">
    <source>
        <dbReference type="EMBL" id="GAI73566.1"/>
    </source>
</evidence>
<name>X1S348_9ZZZZ</name>
<reference evidence="1" key="1">
    <citation type="journal article" date="2014" name="Front. Microbiol.">
        <title>High frequency of phylogenetically diverse reductive dehalogenase-homologous genes in deep subseafloor sedimentary metagenomes.</title>
        <authorList>
            <person name="Kawai M."/>
            <person name="Futagami T."/>
            <person name="Toyoda A."/>
            <person name="Takaki Y."/>
            <person name="Nishi S."/>
            <person name="Hori S."/>
            <person name="Arai W."/>
            <person name="Tsubouchi T."/>
            <person name="Morono Y."/>
            <person name="Uchiyama I."/>
            <person name="Ito T."/>
            <person name="Fujiyama A."/>
            <person name="Inagaki F."/>
            <person name="Takami H."/>
        </authorList>
    </citation>
    <scope>NUCLEOTIDE SEQUENCE</scope>
    <source>
        <strain evidence="1">Expedition CK06-06</strain>
    </source>
</reference>
<feature type="non-terminal residue" evidence="1">
    <location>
        <position position="1"/>
    </location>
</feature>
<evidence type="ECO:0008006" key="2">
    <source>
        <dbReference type="Google" id="ProtNLM"/>
    </source>
</evidence>
<dbReference type="EMBL" id="BARW01012791">
    <property type="protein sequence ID" value="GAI73566.1"/>
    <property type="molecule type" value="Genomic_DNA"/>
</dbReference>
<protein>
    <recommendedName>
        <fullName evidence="2">PEP-CTERM protein-sorting domain-containing protein</fullName>
    </recommendedName>
</protein>
<gene>
    <name evidence="1" type="ORF">S12H4_23880</name>
</gene>
<accession>X1S348</accession>